<feature type="domain" description="VapC45 PIN like" evidence="1">
    <location>
        <begin position="12"/>
        <end position="92"/>
    </location>
</feature>
<comment type="caution">
    <text evidence="2">The sequence shown here is derived from an EMBL/GenBank/DDBJ whole genome shotgun (WGS) entry which is preliminary data.</text>
</comment>
<dbReference type="Pfam" id="PF18478">
    <property type="entry name" value="PIN_10"/>
    <property type="match status" value="1"/>
</dbReference>
<dbReference type="InterPro" id="IPR041375">
    <property type="entry name" value="VapC45_PIN-like"/>
</dbReference>
<name>A0ABQ3ZNP1_9ACTN</name>
<evidence type="ECO:0000313" key="2">
    <source>
        <dbReference type="EMBL" id="GIE20206.1"/>
    </source>
</evidence>
<evidence type="ECO:0000313" key="3">
    <source>
        <dbReference type="Proteomes" id="UP000603200"/>
    </source>
</evidence>
<dbReference type="EMBL" id="BOMN01000040">
    <property type="protein sequence ID" value="GIE20206.1"/>
    <property type="molecule type" value="Genomic_DNA"/>
</dbReference>
<dbReference type="RefSeq" id="WP_203837387.1">
    <property type="nucleotide sequence ID" value="NZ_BOMN01000040.1"/>
</dbReference>
<organism evidence="2 3">
    <name type="scientific">Winogradskya humida</name>
    <dbReference type="NCBI Taxonomy" id="113566"/>
    <lineage>
        <taxon>Bacteria</taxon>
        <taxon>Bacillati</taxon>
        <taxon>Actinomycetota</taxon>
        <taxon>Actinomycetes</taxon>
        <taxon>Micromonosporales</taxon>
        <taxon>Micromonosporaceae</taxon>
        <taxon>Winogradskya</taxon>
    </lineage>
</organism>
<proteinExistence type="predicted"/>
<sequence length="139" mass="15870">MTKSKRLSESQPEFFADRCLGRGAPVLLSELGWLIHVIGDHFPDDAQHAGDDEWIEFGLRRGWSLLTQDERISTQPAVRTLLNQYGGCVHCLDNANLTAAAKAARFDAHRRSIFQRVRDRRVGFYVLHEFGPPRRKRIG</sequence>
<gene>
    <name evidence="2" type="ORF">Ahu01nite_033080</name>
</gene>
<reference evidence="2 3" key="1">
    <citation type="submission" date="2021-01" db="EMBL/GenBank/DDBJ databases">
        <title>Whole genome shotgun sequence of Actinoplanes humidus NBRC 14915.</title>
        <authorList>
            <person name="Komaki H."/>
            <person name="Tamura T."/>
        </authorList>
    </citation>
    <scope>NUCLEOTIDE SEQUENCE [LARGE SCALE GENOMIC DNA]</scope>
    <source>
        <strain evidence="2 3">NBRC 14915</strain>
    </source>
</reference>
<evidence type="ECO:0000259" key="1">
    <source>
        <dbReference type="Pfam" id="PF18478"/>
    </source>
</evidence>
<keyword evidence="3" id="KW-1185">Reference proteome</keyword>
<protein>
    <recommendedName>
        <fullName evidence="1">VapC45 PIN like domain-containing protein</fullName>
    </recommendedName>
</protein>
<accession>A0ABQ3ZNP1</accession>
<dbReference type="Proteomes" id="UP000603200">
    <property type="component" value="Unassembled WGS sequence"/>
</dbReference>